<keyword evidence="6 13" id="KW-0808">Transferase</keyword>
<feature type="transmembrane region" description="Helical" evidence="13">
    <location>
        <begin position="382"/>
        <end position="401"/>
    </location>
</feature>
<feature type="transmembrane region" description="Helical" evidence="13">
    <location>
        <begin position="312"/>
        <end position="334"/>
    </location>
</feature>
<dbReference type="GO" id="GO:0006506">
    <property type="term" value="P:GPI anchor biosynthetic process"/>
    <property type="evidence" value="ECO:0007669"/>
    <property type="project" value="UniProtKB-UniPathway"/>
</dbReference>
<keyword evidence="7 13" id="KW-0812">Transmembrane</keyword>
<dbReference type="GO" id="GO:0005789">
    <property type="term" value="C:endoplasmic reticulum membrane"/>
    <property type="evidence" value="ECO:0007669"/>
    <property type="project" value="UniProtKB-SubCell"/>
</dbReference>
<evidence type="ECO:0000313" key="14">
    <source>
        <dbReference type="EMBL" id="KOB75558.1"/>
    </source>
</evidence>
<dbReference type="PANTHER" id="PTHR12886:SF0">
    <property type="entry name" value="GPI MANNOSYLTRANSFERASE 1"/>
    <property type="match status" value="1"/>
</dbReference>
<evidence type="ECO:0000256" key="9">
    <source>
        <dbReference type="ARBA" id="ARBA00022989"/>
    </source>
</evidence>
<dbReference type="PANTHER" id="PTHR12886">
    <property type="entry name" value="PIG-M MANNOSYLTRANSFERASE"/>
    <property type="match status" value="1"/>
</dbReference>
<dbReference type="GO" id="GO:1990529">
    <property type="term" value="C:glycosylphosphatidylinositol-mannosyltransferase I complex"/>
    <property type="evidence" value="ECO:0007669"/>
    <property type="project" value="TreeGrafter"/>
</dbReference>
<dbReference type="GO" id="GO:0004376">
    <property type="term" value="F:GPI mannosyltransferase activity"/>
    <property type="evidence" value="ECO:0007669"/>
    <property type="project" value="InterPro"/>
</dbReference>
<dbReference type="InterPro" id="IPR007704">
    <property type="entry name" value="PIG-M"/>
</dbReference>
<evidence type="ECO:0000256" key="10">
    <source>
        <dbReference type="ARBA" id="ARBA00023136"/>
    </source>
</evidence>
<evidence type="ECO:0000256" key="2">
    <source>
        <dbReference type="ARBA" id="ARBA00004687"/>
    </source>
</evidence>
<reference evidence="14 15" key="1">
    <citation type="journal article" date="2015" name="Genome Biol. Evol.">
        <title>The genome of winter moth (Operophtera brumata) provides a genomic perspective on sexual dimorphism and phenology.</title>
        <authorList>
            <person name="Derks M.F."/>
            <person name="Smit S."/>
            <person name="Salis L."/>
            <person name="Schijlen E."/>
            <person name="Bossers A."/>
            <person name="Mateman C."/>
            <person name="Pijl A.S."/>
            <person name="de Ridder D."/>
            <person name="Groenen M.A."/>
            <person name="Visser M.E."/>
            <person name="Megens H.J."/>
        </authorList>
    </citation>
    <scope>NUCLEOTIDE SEQUENCE [LARGE SCALE GENOMIC DNA]</scope>
    <source>
        <strain evidence="14">WM2013NL</strain>
        <tissue evidence="14">Head and thorax</tissue>
    </source>
</reference>
<evidence type="ECO:0000256" key="12">
    <source>
        <dbReference type="ARBA" id="ARBA00093608"/>
    </source>
</evidence>
<evidence type="ECO:0000256" key="1">
    <source>
        <dbReference type="ARBA" id="ARBA00004477"/>
    </source>
</evidence>
<evidence type="ECO:0000256" key="8">
    <source>
        <dbReference type="ARBA" id="ARBA00022824"/>
    </source>
</evidence>
<dbReference type="UniPathway" id="UPA00196"/>
<dbReference type="AlphaFoldDB" id="A0A0L7LJ24"/>
<feature type="transmembrane region" description="Helical" evidence="13">
    <location>
        <begin position="354"/>
        <end position="373"/>
    </location>
</feature>
<evidence type="ECO:0000256" key="6">
    <source>
        <dbReference type="ARBA" id="ARBA00022679"/>
    </source>
</evidence>
<keyword evidence="4 13" id="KW-0337">GPI-anchor biosynthesis</keyword>
<dbReference type="EC" id="2.4.1.-" evidence="13"/>
<evidence type="ECO:0000256" key="3">
    <source>
        <dbReference type="ARBA" id="ARBA00011071"/>
    </source>
</evidence>
<comment type="caution">
    <text evidence="13">Lacks conserved residue(s) required for the propagation of feature annotation.</text>
</comment>
<sequence>MDRVRAFINQPLKHHLIIATFIRLALICYGNYHDKNFDVPYTDVDYKVFSDAGRHVFNGNSPYKRHTYRYSPVIAYLMVPNLFWKEFGKVLFCVFDVLITIAVKTLVEHQLGKTKNSKSIAMYCSLFWLYNPMSIAISTRGNADSVPCFFIVLSLLFLQTDAVKSSIKYAISGILLGISIHLRMYPLAFSFPMYLSLGRFEKGRVTFKDVLYYIVIPNKKQLLLALSCVTTLVTLTCYMYFLYGYEFLFETYLYHLFRKDTKHNFSVLFYYSYLTMDQLSFDSLKAVTQFLEFIILFVLSLTFGCDPKTLPFGLFCQTVVLVAYNSVMTSQYFIWFLSLLPLVVHSFDMDVVDAVVWSVMWMLPQAAWLYYAYSLEFQCREVFIFVWLKSIVFFCGNIYILCQLIKSYSPGYGFGMINPAQTAGKAVKQS</sequence>
<evidence type="ECO:0000256" key="11">
    <source>
        <dbReference type="ARBA" id="ARBA00093408"/>
    </source>
</evidence>
<proteinExistence type="inferred from homology"/>
<comment type="function">
    <text evidence="11 13">Catalytic subunit of the glycosylphosphatidylinositol-mannosyltransferase I complex which catalyzes the transfer of the first mannose, via an alpha-1,4 bond from a dolichol-phosphate-mannose (Dol-P-Man) to the glucosaminyl acyl phosphatidylinositol (GlcN-(acyl)PI) intermediate to generate alpha-D-Man-(1-&gt;4)-alpha-D-GlcN-(1-&gt;6)-(1-radyl,2-acyl-sn-glycero-3-phospho)-2-acyl-inositol and participates in the sixth step of the glycosylphosphatidylinositol-anchor biosynthesis.</text>
</comment>
<comment type="similarity">
    <text evidence="3 13">Belongs to the PIGM family.</text>
</comment>
<keyword evidence="9 13" id="KW-1133">Transmembrane helix</keyword>
<keyword evidence="10 13" id="KW-0472">Membrane</keyword>
<dbReference type="STRING" id="104452.A0A0L7LJ24"/>
<evidence type="ECO:0000256" key="5">
    <source>
        <dbReference type="ARBA" id="ARBA00022676"/>
    </source>
</evidence>
<feature type="transmembrane region" description="Helical" evidence="13">
    <location>
        <begin position="286"/>
        <end position="305"/>
    </location>
</feature>
<gene>
    <name evidence="14" type="ORF">OBRU01_07324</name>
</gene>
<evidence type="ECO:0000256" key="13">
    <source>
        <dbReference type="RuleBase" id="RU365064"/>
    </source>
</evidence>
<evidence type="ECO:0000313" key="15">
    <source>
        <dbReference type="Proteomes" id="UP000037510"/>
    </source>
</evidence>
<accession>A0A0L7LJ24</accession>
<keyword evidence="15" id="KW-1185">Reference proteome</keyword>
<dbReference type="GO" id="GO:0051751">
    <property type="term" value="F:alpha-1,4-mannosyltransferase activity"/>
    <property type="evidence" value="ECO:0007669"/>
    <property type="project" value="InterPro"/>
</dbReference>
<name>A0A0L7LJ24_OPEBR</name>
<evidence type="ECO:0000256" key="7">
    <source>
        <dbReference type="ARBA" id="ARBA00022692"/>
    </source>
</evidence>
<comment type="pathway">
    <text evidence="2 13">Glycolipid biosynthesis; glycosylphosphatidylinositol-anchor biosynthesis.</text>
</comment>
<comment type="subcellular location">
    <subcellularLocation>
        <location evidence="1 13">Endoplasmic reticulum membrane</location>
        <topology evidence="1 13">Multi-pass membrane protein</topology>
    </subcellularLocation>
</comment>
<keyword evidence="5 13" id="KW-0328">Glycosyltransferase</keyword>
<comment type="caution">
    <text evidence="14">The sequence shown here is derived from an EMBL/GenBank/DDBJ whole genome shotgun (WGS) entry which is preliminary data.</text>
</comment>
<dbReference type="EMBL" id="JTDY01000885">
    <property type="protein sequence ID" value="KOB75558.1"/>
    <property type="molecule type" value="Genomic_DNA"/>
</dbReference>
<keyword evidence="8 13" id="KW-0256">Endoplasmic reticulum</keyword>
<evidence type="ECO:0000256" key="4">
    <source>
        <dbReference type="ARBA" id="ARBA00022502"/>
    </source>
</evidence>
<dbReference type="Proteomes" id="UP000037510">
    <property type="component" value="Unassembled WGS sequence"/>
</dbReference>
<dbReference type="Pfam" id="PF05007">
    <property type="entry name" value="Mannosyl_trans"/>
    <property type="match status" value="1"/>
</dbReference>
<organism evidence="14 15">
    <name type="scientific">Operophtera brumata</name>
    <name type="common">Winter moth</name>
    <name type="synonym">Phalaena brumata</name>
    <dbReference type="NCBI Taxonomy" id="104452"/>
    <lineage>
        <taxon>Eukaryota</taxon>
        <taxon>Metazoa</taxon>
        <taxon>Ecdysozoa</taxon>
        <taxon>Arthropoda</taxon>
        <taxon>Hexapoda</taxon>
        <taxon>Insecta</taxon>
        <taxon>Pterygota</taxon>
        <taxon>Neoptera</taxon>
        <taxon>Endopterygota</taxon>
        <taxon>Lepidoptera</taxon>
        <taxon>Glossata</taxon>
        <taxon>Ditrysia</taxon>
        <taxon>Geometroidea</taxon>
        <taxon>Geometridae</taxon>
        <taxon>Larentiinae</taxon>
        <taxon>Operophtera</taxon>
    </lineage>
</organism>
<feature type="transmembrane region" description="Helical" evidence="13">
    <location>
        <begin position="222"/>
        <end position="243"/>
    </location>
</feature>
<protein>
    <recommendedName>
        <fullName evidence="12 13">GPI alpha-1,4-mannosyltransferase I, catalytic subunit</fullName>
        <ecNumber evidence="13">2.4.1.-</ecNumber>
    </recommendedName>
    <alternativeName>
        <fullName evidence="13">GPI mannosyltransferase I</fullName>
    </alternativeName>
</protein>